<evidence type="ECO:0000256" key="7">
    <source>
        <dbReference type="ARBA" id="ARBA00022723"/>
    </source>
</evidence>
<keyword evidence="11 13" id="KW-0408">Iron</keyword>
<evidence type="ECO:0000256" key="8">
    <source>
        <dbReference type="ARBA" id="ARBA00022729"/>
    </source>
</evidence>
<dbReference type="RefSeq" id="WP_346337332.1">
    <property type="nucleotide sequence ID" value="NZ_JBBYXI010000003.1"/>
</dbReference>
<evidence type="ECO:0000313" key="16">
    <source>
        <dbReference type="EMBL" id="MEN3931297.1"/>
    </source>
</evidence>
<evidence type="ECO:0000256" key="5">
    <source>
        <dbReference type="ARBA" id="ARBA00022617"/>
    </source>
</evidence>
<keyword evidence="5 13" id="KW-0349">Heme</keyword>
<dbReference type="Proteomes" id="UP001418637">
    <property type="component" value="Unassembled WGS sequence"/>
</dbReference>
<dbReference type="PRINTS" id="PR00605">
    <property type="entry name" value="CYTCHROMECIC"/>
</dbReference>
<dbReference type="SUPFAM" id="SSF46626">
    <property type="entry name" value="Cytochrome c"/>
    <property type="match status" value="3"/>
</dbReference>
<keyword evidence="17" id="KW-1185">Reference proteome</keyword>
<evidence type="ECO:0000256" key="11">
    <source>
        <dbReference type="ARBA" id="ARBA00023004"/>
    </source>
</evidence>
<dbReference type="PIRSF" id="PIRSF000018">
    <property type="entry name" value="Mb_ADH_cyt_c"/>
    <property type="match status" value="1"/>
</dbReference>
<organism evidence="16 17">
    <name type="scientific">Hohaiivirga grylli</name>
    <dbReference type="NCBI Taxonomy" id="3133970"/>
    <lineage>
        <taxon>Bacteria</taxon>
        <taxon>Pseudomonadati</taxon>
        <taxon>Pseudomonadota</taxon>
        <taxon>Alphaproteobacteria</taxon>
        <taxon>Hyphomicrobiales</taxon>
        <taxon>Methylobacteriaceae</taxon>
        <taxon>Hohaiivirga</taxon>
    </lineage>
</organism>
<keyword evidence="7 13" id="KW-0479">Metal-binding</keyword>
<dbReference type="EMBL" id="JBBYXI010000003">
    <property type="protein sequence ID" value="MEN3931297.1"/>
    <property type="molecule type" value="Genomic_DNA"/>
</dbReference>
<evidence type="ECO:0000259" key="15">
    <source>
        <dbReference type="PROSITE" id="PS51007"/>
    </source>
</evidence>
<evidence type="ECO:0000313" key="17">
    <source>
        <dbReference type="Proteomes" id="UP001418637"/>
    </source>
</evidence>
<evidence type="ECO:0000256" key="3">
    <source>
        <dbReference type="ARBA" id="ARBA00022448"/>
    </source>
</evidence>
<comment type="caution">
    <text evidence="16">The sequence shown here is derived from an EMBL/GenBank/DDBJ whole genome shotgun (WGS) entry which is preliminary data.</text>
</comment>
<dbReference type="Pfam" id="PF00034">
    <property type="entry name" value="Cytochrom_C"/>
    <property type="match status" value="1"/>
</dbReference>
<dbReference type="PANTHER" id="PTHR35008">
    <property type="entry name" value="BLL4482 PROTEIN-RELATED"/>
    <property type="match status" value="1"/>
</dbReference>
<evidence type="ECO:0000256" key="14">
    <source>
        <dbReference type="SAM" id="SignalP"/>
    </source>
</evidence>
<keyword evidence="3" id="KW-0813">Transport</keyword>
<keyword evidence="9" id="KW-0677">Repeat</keyword>
<dbReference type="InterPro" id="IPR051459">
    <property type="entry name" value="Cytochrome_c-type_DH"/>
</dbReference>
<accession>A0ABV0BNA1</accession>
<evidence type="ECO:0000256" key="10">
    <source>
        <dbReference type="ARBA" id="ARBA00022982"/>
    </source>
</evidence>
<feature type="domain" description="Cytochrome c" evidence="15">
    <location>
        <begin position="28"/>
        <end position="141"/>
    </location>
</feature>
<evidence type="ECO:0000256" key="2">
    <source>
        <dbReference type="ARBA" id="ARBA00004236"/>
    </source>
</evidence>
<proteinExistence type="predicted"/>
<evidence type="ECO:0000256" key="9">
    <source>
        <dbReference type="ARBA" id="ARBA00022737"/>
    </source>
</evidence>
<dbReference type="InterPro" id="IPR036909">
    <property type="entry name" value="Cyt_c-like_dom_sf"/>
</dbReference>
<dbReference type="PROSITE" id="PS51007">
    <property type="entry name" value="CYTC"/>
    <property type="match status" value="3"/>
</dbReference>
<dbReference type="PANTHER" id="PTHR35008:SF8">
    <property type="entry name" value="ALCOHOL DEHYDROGENASE CYTOCHROME C SUBUNIT"/>
    <property type="match status" value="1"/>
</dbReference>
<evidence type="ECO:0000256" key="12">
    <source>
        <dbReference type="ARBA" id="ARBA00023136"/>
    </source>
</evidence>
<keyword evidence="8 14" id="KW-0732">Signal</keyword>
<keyword evidence="6" id="KW-0679">Respiratory chain</keyword>
<protein>
    <submittedName>
        <fullName evidence="16">Cytochrome c</fullName>
    </submittedName>
</protein>
<feature type="chain" id="PRO_5046238533" evidence="14">
    <location>
        <begin position="32"/>
        <end position="418"/>
    </location>
</feature>
<dbReference type="InterPro" id="IPR009056">
    <property type="entry name" value="Cyt_c-like_dom"/>
</dbReference>
<dbReference type="Gene3D" id="1.10.760.10">
    <property type="entry name" value="Cytochrome c-like domain"/>
    <property type="match status" value="3"/>
</dbReference>
<keyword evidence="10" id="KW-0249">Electron transport</keyword>
<sequence length="418" mass="44626">MKHLSFPQLHKAVYTLGLLAGVLTTSSSAIAADDAYFETLQKGLYLTRAADCQACHTAPGGIPFAGGLNIKTPFGTMISPNLTPDVETGIGGWSDQQFLMAVKHGIRPNGRKIYPALPYNYYTKVTDEDALAIKAYLNSLQPVRNPVVANQLPFPFSIRYVVTGWNMFYFTPGDFKPNQNKSEEWNRGAYLVDGLGHCGACHTPRSILGGETSAYLQGTEIEGFTAPNITSDKRVGLGDWSVDDIVQYLKTGRNHITAATGPMAEVVNLSTQHLTDADLKAMAVYLKDLPGGGDKAPIPLAATDSVMKAGQAIYIDNCSACHASNGAGAYPIFPSLKGNAIVQSKSTATLRHVVLNGAKSAVTDTAPTAPAMPAYNWKLNDDQIAAVLTYIRNSWGNAAAPVSASEVKDTRSSLAVSH</sequence>
<keyword evidence="4" id="KW-1003">Cell membrane</keyword>
<evidence type="ECO:0000256" key="4">
    <source>
        <dbReference type="ARBA" id="ARBA00022475"/>
    </source>
</evidence>
<dbReference type="InterPro" id="IPR008168">
    <property type="entry name" value="Cyt_C_IC"/>
</dbReference>
<evidence type="ECO:0000256" key="1">
    <source>
        <dbReference type="ARBA" id="ARBA00001926"/>
    </source>
</evidence>
<comment type="subcellular location">
    <subcellularLocation>
        <location evidence="2">Cell membrane</location>
    </subcellularLocation>
</comment>
<name>A0ABV0BNA1_9HYPH</name>
<feature type="signal peptide" evidence="14">
    <location>
        <begin position="1"/>
        <end position="31"/>
    </location>
</feature>
<gene>
    <name evidence="16" type="ORF">WJT86_09530</name>
</gene>
<comment type="cofactor">
    <cofactor evidence="1">
        <name>heme c</name>
        <dbReference type="ChEBI" id="CHEBI:61717"/>
    </cofactor>
</comment>
<feature type="domain" description="Cytochrome c" evidence="15">
    <location>
        <begin position="305"/>
        <end position="395"/>
    </location>
</feature>
<dbReference type="InterPro" id="IPR014353">
    <property type="entry name" value="Membr-bd_ADH_cyt_c"/>
</dbReference>
<feature type="domain" description="Cytochrome c" evidence="15">
    <location>
        <begin position="183"/>
        <end position="290"/>
    </location>
</feature>
<evidence type="ECO:0000256" key="13">
    <source>
        <dbReference type="PROSITE-ProRule" id="PRU00433"/>
    </source>
</evidence>
<evidence type="ECO:0000256" key="6">
    <source>
        <dbReference type="ARBA" id="ARBA00022660"/>
    </source>
</evidence>
<reference evidence="16 17" key="1">
    <citation type="submission" date="2024-04" db="EMBL/GenBank/DDBJ databases">
        <title>A novel species isolated from cricket.</title>
        <authorList>
            <person name="Wang H.-C."/>
        </authorList>
    </citation>
    <scope>NUCLEOTIDE SEQUENCE [LARGE SCALE GENOMIC DNA]</scope>
    <source>
        <strain evidence="16 17">WL0021</strain>
    </source>
</reference>
<keyword evidence="12" id="KW-0472">Membrane</keyword>